<gene>
    <name evidence="1" type="ORF">Vbra_19709</name>
</gene>
<dbReference type="VEuPathDB" id="CryptoDB:Vbra_19709"/>
<evidence type="ECO:0000313" key="1">
    <source>
        <dbReference type="EMBL" id="CEM39656.1"/>
    </source>
</evidence>
<dbReference type="AlphaFoldDB" id="A0A0G4H710"/>
<name>A0A0G4H710_VITBC</name>
<keyword evidence="2" id="KW-1185">Reference proteome</keyword>
<protein>
    <submittedName>
        <fullName evidence="1">Uncharacterized protein</fullName>
    </submittedName>
</protein>
<sequence length="90" mass="10262">MTYGRWYFSIRPGLLSFEIEEKSEALERNGHELLGKTVAVVTSADIERAKGMMQEDVVVSVRMRKMASGCCKPTNTATMRLMMPLRTYRV</sequence>
<organism evidence="1 2">
    <name type="scientific">Vitrella brassicaformis (strain CCMP3155)</name>
    <dbReference type="NCBI Taxonomy" id="1169540"/>
    <lineage>
        <taxon>Eukaryota</taxon>
        <taxon>Sar</taxon>
        <taxon>Alveolata</taxon>
        <taxon>Colpodellida</taxon>
        <taxon>Vitrellaceae</taxon>
        <taxon>Vitrella</taxon>
    </lineage>
</organism>
<proteinExistence type="predicted"/>
<reference evidence="1 2" key="1">
    <citation type="submission" date="2014-11" db="EMBL/GenBank/DDBJ databases">
        <authorList>
            <person name="Zhu J."/>
            <person name="Qi W."/>
            <person name="Song R."/>
        </authorList>
    </citation>
    <scope>NUCLEOTIDE SEQUENCE [LARGE SCALE GENOMIC DNA]</scope>
</reference>
<evidence type="ECO:0000313" key="2">
    <source>
        <dbReference type="Proteomes" id="UP000041254"/>
    </source>
</evidence>
<dbReference type="InParanoid" id="A0A0G4H710"/>
<dbReference type="EMBL" id="CDMY01001045">
    <property type="protein sequence ID" value="CEM39656.1"/>
    <property type="molecule type" value="Genomic_DNA"/>
</dbReference>
<dbReference type="Proteomes" id="UP000041254">
    <property type="component" value="Unassembled WGS sequence"/>
</dbReference>
<accession>A0A0G4H710</accession>